<dbReference type="Proteomes" id="UP000593594">
    <property type="component" value="Chromosome"/>
</dbReference>
<dbReference type="NCBIfam" id="TIGR00732">
    <property type="entry name" value="dprA"/>
    <property type="match status" value="1"/>
</dbReference>
<evidence type="ECO:0000313" key="4">
    <source>
        <dbReference type="EMBL" id="QPC41610.1"/>
    </source>
</evidence>
<dbReference type="Gene3D" id="1.10.10.10">
    <property type="entry name" value="Winged helix-like DNA-binding domain superfamily/Winged helix DNA-binding domain"/>
    <property type="match status" value="1"/>
</dbReference>
<evidence type="ECO:0000259" key="3">
    <source>
        <dbReference type="Pfam" id="PF17782"/>
    </source>
</evidence>
<dbReference type="EMBL" id="CP058214">
    <property type="protein sequence ID" value="QPC41610.1"/>
    <property type="molecule type" value="Genomic_DNA"/>
</dbReference>
<dbReference type="SUPFAM" id="SSF102405">
    <property type="entry name" value="MCP/YpsA-like"/>
    <property type="match status" value="1"/>
</dbReference>
<name>A0A7S8HAI3_9HYPH</name>
<accession>A0A7S8HAI3</accession>
<reference evidence="4 5" key="1">
    <citation type="submission" date="2020-06" db="EMBL/GenBank/DDBJ databases">
        <title>Genome sequence of 2 isolates from Red Sea Mangroves.</title>
        <authorList>
            <person name="Sefrji F."/>
            <person name="Michoud G."/>
            <person name="Merlino G."/>
            <person name="Daffonchio D."/>
        </authorList>
    </citation>
    <scope>NUCLEOTIDE SEQUENCE [LARGE SCALE GENOMIC DNA]</scope>
    <source>
        <strain evidence="4 5">R1DC25</strain>
    </source>
</reference>
<dbReference type="RefSeq" id="WP_213162830.1">
    <property type="nucleotide sequence ID" value="NZ_CP058214.1"/>
</dbReference>
<dbReference type="InterPro" id="IPR003488">
    <property type="entry name" value="DprA"/>
</dbReference>
<dbReference type="Pfam" id="PF02481">
    <property type="entry name" value="DNA_processg_A"/>
    <property type="match status" value="1"/>
</dbReference>
<dbReference type="PANTHER" id="PTHR43022:SF1">
    <property type="entry name" value="PROTEIN SMF"/>
    <property type="match status" value="1"/>
</dbReference>
<dbReference type="KEGG" id="kmn:HW532_02030"/>
<dbReference type="Gene3D" id="3.40.50.450">
    <property type="match status" value="1"/>
</dbReference>
<feature type="domain" description="DprA winged helix" evidence="3">
    <location>
        <begin position="321"/>
        <end position="370"/>
    </location>
</feature>
<evidence type="ECO:0000313" key="5">
    <source>
        <dbReference type="Proteomes" id="UP000593594"/>
    </source>
</evidence>
<evidence type="ECO:0000259" key="2">
    <source>
        <dbReference type="Pfam" id="PF02481"/>
    </source>
</evidence>
<evidence type="ECO:0000256" key="1">
    <source>
        <dbReference type="ARBA" id="ARBA00006525"/>
    </source>
</evidence>
<proteinExistence type="inferred from homology"/>
<feature type="domain" description="Smf/DprA SLOG" evidence="2">
    <location>
        <begin position="80"/>
        <end position="283"/>
    </location>
</feature>
<dbReference type="AlphaFoldDB" id="A0A7S8HAI3"/>
<keyword evidence="5" id="KW-1185">Reference proteome</keyword>
<dbReference type="InterPro" id="IPR057666">
    <property type="entry name" value="DrpA_SLOG"/>
</dbReference>
<sequence length="379" mass="40628">MSARLLDDRQRRDWLRLIKSENVGPIGFRALINRFGSARAALEALPDLSARGGLKRRIRLYPADRAERDLETADRIGARFVALGEPDYPALLRQLEDAPPLLCMKGRAELAQAPGIAIVGARNASALGRKLARRLAADLGTRGFAVISGLARGIDTAAHEAALATGTIAVMAGGLDVVYPPENDGLHGEIGETGLLVSEMTPGLQPQARHFPRRNRIISGLGYGTVVVEAAKRSGSLITARMALEQNREVFAVPGSPLDPRAEGTNHLIRRGAMLVTSAGDIDDAVRPMIGTLPPPTEIDMLSELVDGNAYSGHEDRDCDRPDPDLRSRIASLLGPSPVEIDDLIRESGAAVGPIHAILLELELAGRLHRIDARRVSLS</sequence>
<dbReference type="PANTHER" id="PTHR43022">
    <property type="entry name" value="PROTEIN SMF"/>
    <property type="match status" value="1"/>
</dbReference>
<dbReference type="InterPro" id="IPR036388">
    <property type="entry name" value="WH-like_DNA-bd_sf"/>
</dbReference>
<dbReference type="Pfam" id="PF21102">
    <property type="entry name" value="DprA_N"/>
    <property type="match status" value="1"/>
</dbReference>
<comment type="similarity">
    <text evidence="1">Belongs to the DprA/Smf family.</text>
</comment>
<dbReference type="GO" id="GO:0009294">
    <property type="term" value="P:DNA-mediated transformation"/>
    <property type="evidence" value="ECO:0007669"/>
    <property type="project" value="InterPro"/>
</dbReference>
<protein>
    <submittedName>
        <fullName evidence="4">DNA-protecting protein DprA</fullName>
    </submittedName>
</protein>
<gene>
    <name evidence="4" type="primary">dprA</name>
    <name evidence="4" type="ORF">HW532_02030</name>
</gene>
<dbReference type="InterPro" id="IPR041614">
    <property type="entry name" value="DprA_WH"/>
</dbReference>
<dbReference type="Pfam" id="PF17782">
    <property type="entry name" value="WHD_DprA"/>
    <property type="match status" value="1"/>
</dbReference>
<organism evidence="4 5">
    <name type="scientific">Kaustia mangrovi</name>
    <dbReference type="NCBI Taxonomy" id="2593653"/>
    <lineage>
        <taxon>Bacteria</taxon>
        <taxon>Pseudomonadati</taxon>
        <taxon>Pseudomonadota</taxon>
        <taxon>Alphaproteobacteria</taxon>
        <taxon>Hyphomicrobiales</taxon>
        <taxon>Parvibaculaceae</taxon>
        <taxon>Kaustia</taxon>
    </lineage>
</organism>